<feature type="region of interest" description="Disordered" evidence="1">
    <location>
        <begin position="1"/>
        <end position="39"/>
    </location>
</feature>
<dbReference type="Proteomes" id="UP001159641">
    <property type="component" value="Unassembled WGS sequence"/>
</dbReference>
<evidence type="ECO:0000313" key="3">
    <source>
        <dbReference type="Proteomes" id="UP001159641"/>
    </source>
</evidence>
<name>A0AB34HUX9_ESCRO</name>
<keyword evidence="3" id="KW-1185">Reference proteome</keyword>
<comment type="caution">
    <text evidence="2">The sequence shown here is derived from an EMBL/GenBank/DDBJ whole genome shotgun (WGS) entry which is preliminary data.</text>
</comment>
<evidence type="ECO:0000313" key="2">
    <source>
        <dbReference type="EMBL" id="KAJ8795189.1"/>
    </source>
</evidence>
<dbReference type="AlphaFoldDB" id="A0AB34HUX9"/>
<sequence length="365" mass="38427">MADQGHRELGPPGPHRREGLSAARSCAPGSRGGGIAGGLRLGVRRHGRGGDACPPGLRPQPGFVSAELQGGGVGLIQGHSFLLLQRRGSWRPLLHPSPAPPGPGLRSFWDLKTRRSRLGGAFDAPPPPPNLSAPVQPPECHGPPRTSRLPENHRNAPNPGGRTRRPPGLTGRRARVGVVGRGPRRDWRRPRYTVVTAPSHRLPGRAGGARARRAWKRPQAPGAGSWGRADEGARDKALRPGSGGESASPGGRPGGPVGRKELEAGQTLRRERGTSPQVPSTRADSGLAASTKNAPFTLASRSLFHRSEVVVDTGLHVLFEKAIASCVSGRGWEAAAARYSLRRASHGCFAGPGADRESCLRCGPD</sequence>
<feature type="region of interest" description="Disordered" evidence="1">
    <location>
        <begin position="118"/>
        <end position="289"/>
    </location>
</feature>
<feature type="compositionally biased region" description="Gly residues" evidence="1">
    <location>
        <begin position="30"/>
        <end position="39"/>
    </location>
</feature>
<gene>
    <name evidence="2" type="ORF">J1605_018472</name>
</gene>
<proteinExistence type="predicted"/>
<feature type="compositionally biased region" description="Pro residues" evidence="1">
    <location>
        <begin position="124"/>
        <end position="141"/>
    </location>
</feature>
<feature type="compositionally biased region" description="Low complexity" evidence="1">
    <location>
        <begin position="155"/>
        <end position="171"/>
    </location>
</feature>
<protein>
    <submittedName>
        <fullName evidence="2">Uncharacterized protein</fullName>
    </submittedName>
</protein>
<evidence type="ECO:0000256" key="1">
    <source>
        <dbReference type="SAM" id="MobiDB-lite"/>
    </source>
</evidence>
<feature type="compositionally biased region" description="Basic and acidic residues" evidence="1">
    <location>
        <begin position="258"/>
        <end position="273"/>
    </location>
</feature>
<reference evidence="2 3" key="1">
    <citation type="submission" date="2022-11" db="EMBL/GenBank/DDBJ databases">
        <title>Whole genome sequence of Eschrichtius robustus ER-17-0199.</title>
        <authorList>
            <person name="Bruniche-Olsen A."/>
            <person name="Black A.N."/>
            <person name="Fields C.J."/>
            <person name="Walden K."/>
            <person name="Dewoody J.A."/>
        </authorList>
    </citation>
    <scope>NUCLEOTIDE SEQUENCE [LARGE SCALE GENOMIC DNA]</scope>
    <source>
        <strain evidence="2">ER-17-0199</strain>
        <tissue evidence="2">Blubber</tissue>
    </source>
</reference>
<organism evidence="2 3">
    <name type="scientific">Eschrichtius robustus</name>
    <name type="common">California gray whale</name>
    <name type="synonym">Eschrichtius gibbosus</name>
    <dbReference type="NCBI Taxonomy" id="9764"/>
    <lineage>
        <taxon>Eukaryota</taxon>
        <taxon>Metazoa</taxon>
        <taxon>Chordata</taxon>
        <taxon>Craniata</taxon>
        <taxon>Vertebrata</taxon>
        <taxon>Euteleostomi</taxon>
        <taxon>Mammalia</taxon>
        <taxon>Eutheria</taxon>
        <taxon>Laurasiatheria</taxon>
        <taxon>Artiodactyla</taxon>
        <taxon>Whippomorpha</taxon>
        <taxon>Cetacea</taxon>
        <taxon>Mysticeti</taxon>
        <taxon>Eschrichtiidae</taxon>
        <taxon>Eschrichtius</taxon>
    </lineage>
</organism>
<feature type="compositionally biased region" description="Polar residues" evidence="1">
    <location>
        <begin position="274"/>
        <end position="289"/>
    </location>
</feature>
<accession>A0AB34HUX9</accession>
<dbReference type="EMBL" id="JAIQCJ010000599">
    <property type="protein sequence ID" value="KAJ8795189.1"/>
    <property type="molecule type" value="Genomic_DNA"/>
</dbReference>
<feature type="compositionally biased region" description="Basic and acidic residues" evidence="1">
    <location>
        <begin position="228"/>
        <end position="238"/>
    </location>
</feature>
<feature type="compositionally biased region" description="Basic and acidic residues" evidence="1">
    <location>
        <begin position="1"/>
        <end position="19"/>
    </location>
</feature>